<keyword evidence="3" id="KW-1185">Reference proteome</keyword>
<dbReference type="InterPro" id="IPR035587">
    <property type="entry name" value="DUS-like_FMN-bd"/>
</dbReference>
<dbReference type="InterPro" id="IPR013785">
    <property type="entry name" value="Aldolase_TIM"/>
</dbReference>
<dbReference type="SUPFAM" id="SSF51395">
    <property type="entry name" value="FMN-linked oxidoreductases"/>
    <property type="match status" value="1"/>
</dbReference>
<evidence type="ECO:0000313" key="3">
    <source>
        <dbReference type="Proteomes" id="UP000032900"/>
    </source>
</evidence>
<evidence type="ECO:0000259" key="1">
    <source>
        <dbReference type="Pfam" id="PF01207"/>
    </source>
</evidence>
<accession>A0A0E9LZK6</accession>
<reference evidence="2 3" key="1">
    <citation type="journal article" date="2015" name="Microbes Environ.">
        <title>Distribution and evolution of nitrogen fixation genes in the phylum bacteroidetes.</title>
        <authorList>
            <person name="Inoue J."/>
            <person name="Oshima K."/>
            <person name="Suda W."/>
            <person name="Sakamoto M."/>
            <person name="Iino T."/>
            <person name="Noda S."/>
            <person name="Hongoh Y."/>
            <person name="Hattori M."/>
            <person name="Ohkuma M."/>
        </authorList>
    </citation>
    <scope>NUCLEOTIDE SEQUENCE [LARGE SCALE GENOMIC DNA]</scope>
    <source>
        <strain evidence="2">JCM 15548</strain>
    </source>
</reference>
<dbReference type="STRING" id="1236989.JCM15548_12567"/>
<evidence type="ECO:0000313" key="2">
    <source>
        <dbReference type="EMBL" id="GAO30305.1"/>
    </source>
</evidence>
<dbReference type="Pfam" id="PF01207">
    <property type="entry name" value="Dus"/>
    <property type="match status" value="1"/>
</dbReference>
<gene>
    <name evidence="2" type="ORF">JCM15548_12567</name>
</gene>
<dbReference type="PANTHER" id="PTHR45846">
    <property type="entry name" value="TRNA-DIHYDROURIDINE(47) SYNTHASE [NAD(P)(+)]-LIKE"/>
    <property type="match status" value="1"/>
</dbReference>
<proteinExistence type="predicted"/>
<feature type="domain" description="DUS-like FMN-binding" evidence="1">
    <location>
        <begin position="8"/>
        <end position="164"/>
    </location>
</feature>
<protein>
    <submittedName>
        <fullName evidence="2">Probable transcriptional regulator</fullName>
    </submittedName>
</protein>
<comment type="caution">
    <text evidence="2">The sequence shown here is derived from an EMBL/GenBank/DDBJ whole genome shotgun (WGS) entry which is preliminary data.</text>
</comment>
<sequence length="200" mass="22987">MSCTILSSPLQGFTDYRFRNAHEKWMGGVDTYYAPYIRLQGHLDIKKSYMRDLLPVNNSVRQLIPQVMTNSAEEFLFVAAFVQGLGYQELNWNLGCPYPMVTRRGLGSGLLKHTGKIDDLLRRVSDESEITVSLKLRLGYDDSHEILNLLPVLEKHKIKNLIIHPDWESNFIKEKSIWIHFNNVLKIPVILSPIMATSTQ</sequence>
<dbReference type="CDD" id="cd02801">
    <property type="entry name" value="DUS_like_FMN"/>
    <property type="match status" value="1"/>
</dbReference>
<dbReference type="AlphaFoldDB" id="A0A0E9LZK6"/>
<dbReference type="GO" id="GO:0003723">
    <property type="term" value="F:RNA binding"/>
    <property type="evidence" value="ECO:0007669"/>
    <property type="project" value="TreeGrafter"/>
</dbReference>
<dbReference type="Gene3D" id="3.20.20.70">
    <property type="entry name" value="Aldolase class I"/>
    <property type="match status" value="1"/>
</dbReference>
<dbReference type="PANTHER" id="PTHR45846:SF1">
    <property type="entry name" value="TRNA-DIHYDROURIDINE(47) SYNTHASE [NAD(P)(+)]-LIKE"/>
    <property type="match status" value="1"/>
</dbReference>
<name>A0A0E9LZK6_9BACT</name>
<organism evidence="2 3">
    <name type="scientific">Geofilum rubicundum JCM 15548</name>
    <dbReference type="NCBI Taxonomy" id="1236989"/>
    <lineage>
        <taxon>Bacteria</taxon>
        <taxon>Pseudomonadati</taxon>
        <taxon>Bacteroidota</taxon>
        <taxon>Bacteroidia</taxon>
        <taxon>Marinilabiliales</taxon>
        <taxon>Marinilabiliaceae</taxon>
        <taxon>Geofilum</taxon>
    </lineage>
</organism>
<dbReference type="EMBL" id="BAZW01000021">
    <property type="protein sequence ID" value="GAO30305.1"/>
    <property type="molecule type" value="Genomic_DNA"/>
</dbReference>
<dbReference type="GO" id="GO:0017150">
    <property type="term" value="F:tRNA dihydrouridine synthase activity"/>
    <property type="evidence" value="ECO:0007669"/>
    <property type="project" value="TreeGrafter"/>
</dbReference>
<dbReference type="Proteomes" id="UP000032900">
    <property type="component" value="Unassembled WGS sequence"/>
</dbReference>